<feature type="disulfide bond" evidence="2">
    <location>
        <begin position="201"/>
        <end position="210"/>
    </location>
</feature>
<dbReference type="Gene3D" id="2.10.25.10">
    <property type="entry name" value="Laminin"/>
    <property type="match status" value="1"/>
</dbReference>
<dbReference type="SMART" id="SM01411">
    <property type="entry name" value="Ephrin_rec_like"/>
    <property type="match status" value="5"/>
</dbReference>
<accession>A8P9S8</accession>
<name>A8P9S8_COPC7</name>
<dbReference type="CDD" id="cd00064">
    <property type="entry name" value="FU"/>
    <property type="match status" value="4"/>
</dbReference>
<dbReference type="AlphaFoldDB" id="A8P9S8"/>
<dbReference type="SMART" id="SM00180">
    <property type="entry name" value="EGF_Lam"/>
    <property type="match status" value="2"/>
</dbReference>
<dbReference type="KEGG" id="cci:CC1G_09163"/>
<keyword evidence="2" id="KW-1015">Disulfide bond</keyword>
<dbReference type="PROSITE" id="PS01248">
    <property type="entry name" value="EGF_LAM_1"/>
    <property type="match status" value="1"/>
</dbReference>
<dbReference type="InParanoid" id="A8P9S8"/>
<evidence type="ECO:0000256" key="4">
    <source>
        <dbReference type="SAM" id="Phobius"/>
    </source>
</evidence>
<dbReference type="OrthoDB" id="18487at2759"/>
<evidence type="ECO:0000313" key="8">
    <source>
        <dbReference type="Proteomes" id="UP000001861"/>
    </source>
</evidence>
<dbReference type="PROSITE" id="PS00022">
    <property type="entry name" value="EGF_1"/>
    <property type="match status" value="1"/>
</dbReference>
<evidence type="ECO:0000256" key="3">
    <source>
        <dbReference type="SAM" id="MobiDB-lite"/>
    </source>
</evidence>
<evidence type="ECO:0000313" key="7">
    <source>
        <dbReference type="EMBL" id="EAU81977.1"/>
    </source>
</evidence>
<feature type="disulfide bond" evidence="2">
    <location>
        <begin position="183"/>
        <end position="193"/>
    </location>
</feature>
<dbReference type="CDD" id="cd00055">
    <property type="entry name" value="EGF_Lam"/>
    <property type="match status" value="1"/>
</dbReference>
<dbReference type="SMART" id="SM00261">
    <property type="entry name" value="FU"/>
    <property type="match status" value="7"/>
</dbReference>
<dbReference type="InterPro" id="IPR002049">
    <property type="entry name" value="LE_dom"/>
</dbReference>
<keyword evidence="1 2" id="KW-0245">EGF-like domain</keyword>
<evidence type="ECO:0000256" key="5">
    <source>
        <dbReference type="SAM" id="SignalP"/>
    </source>
</evidence>
<dbReference type="InterPro" id="IPR000742">
    <property type="entry name" value="EGF"/>
</dbReference>
<feature type="compositionally biased region" description="Polar residues" evidence="3">
    <location>
        <begin position="1053"/>
        <end position="1074"/>
    </location>
</feature>
<comment type="caution">
    <text evidence="2">Lacks conserved residue(s) required for the propagation of feature annotation.</text>
</comment>
<proteinExistence type="predicted"/>
<evidence type="ECO:0000259" key="6">
    <source>
        <dbReference type="PROSITE" id="PS50026"/>
    </source>
</evidence>
<dbReference type="PROSITE" id="PS50026">
    <property type="entry name" value="EGF_3"/>
    <property type="match status" value="1"/>
</dbReference>
<feature type="region of interest" description="Disordered" evidence="3">
    <location>
        <begin position="823"/>
        <end position="900"/>
    </location>
</feature>
<keyword evidence="4" id="KW-0812">Transmembrane</keyword>
<dbReference type="SMART" id="SM00181">
    <property type="entry name" value="EGF"/>
    <property type="match status" value="5"/>
</dbReference>
<keyword evidence="8" id="KW-1185">Reference proteome</keyword>
<dbReference type="Pfam" id="PF23106">
    <property type="entry name" value="EGF_Teneurin"/>
    <property type="match status" value="1"/>
</dbReference>
<feature type="region of interest" description="Disordered" evidence="3">
    <location>
        <begin position="1041"/>
        <end position="1083"/>
    </location>
</feature>
<feature type="region of interest" description="Disordered" evidence="3">
    <location>
        <begin position="797"/>
        <end position="816"/>
    </location>
</feature>
<feature type="domain" description="EGF-like" evidence="6">
    <location>
        <begin position="179"/>
        <end position="211"/>
    </location>
</feature>
<dbReference type="Gene3D" id="2.10.220.10">
    <property type="entry name" value="Hormone Receptor, Insulin-like Growth Factor Receptor 1, Chain A, domain 2"/>
    <property type="match status" value="4"/>
</dbReference>
<keyword evidence="4" id="KW-1133">Transmembrane helix</keyword>
<protein>
    <submittedName>
        <fullName evidence="7">FRAS1 protein</fullName>
    </submittedName>
</protein>
<dbReference type="VEuPathDB" id="FungiDB:CC1G_09163"/>
<dbReference type="eggNOG" id="KOG3525">
    <property type="taxonomic scope" value="Eukaryota"/>
</dbReference>
<dbReference type="PANTHER" id="PTHR15332:SF175">
    <property type="entry name" value="PROPROTEIN CONVERTASE SUBTILISIN_KEXIN TYPE 5-LIKE"/>
    <property type="match status" value="1"/>
</dbReference>
<feature type="compositionally biased region" description="Basic and acidic residues" evidence="3">
    <location>
        <begin position="838"/>
        <end position="847"/>
    </location>
</feature>
<dbReference type="InterPro" id="IPR009030">
    <property type="entry name" value="Growth_fac_rcpt_cys_sf"/>
</dbReference>
<dbReference type="STRING" id="240176.A8P9S8"/>
<organism evidence="7 8">
    <name type="scientific">Coprinopsis cinerea (strain Okayama-7 / 130 / ATCC MYA-4618 / FGSC 9003)</name>
    <name type="common">Inky cap fungus</name>
    <name type="synonym">Hormographiella aspergillata</name>
    <dbReference type="NCBI Taxonomy" id="240176"/>
    <lineage>
        <taxon>Eukaryota</taxon>
        <taxon>Fungi</taxon>
        <taxon>Dikarya</taxon>
        <taxon>Basidiomycota</taxon>
        <taxon>Agaricomycotina</taxon>
        <taxon>Agaricomycetes</taxon>
        <taxon>Agaricomycetidae</taxon>
        <taxon>Agaricales</taxon>
        <taxon>Agaricineae</taxon>
        <taxon>Psathyrellaceae</taxon>
        <taxon>Coprinopsis</taxon>
    </lineage>
</organism>
<dbReference type="OMA" id="DNNKHEC"/>
<feature type="compositionally biased region" description="Low complexity" evidence="3">
    <location>
        <begin position="871"/>
        <end position="882"/>
    </location>
</feature>
<dbReference type="Proteomes" id="UP000001861">
    <property type="component" value="Unassembled WGS sequence"/>
</dbReference>
<feature type="transmembrane region" description="Helical" evidence="4">
    <location>
        <begin position="664"/>
        <end position="685"/>
    </location>
</feature>
<dbReference type="RefSeq" id="XP_001839829.1">
    <property type="nucleotide sequence ID" value="XM_001839777.1"/>
</dbReference>
<feature type="compositionally biased region" description="Basic and acidic residues" evidence="3">
    <location>
        <begin position="857"/>
        <end position="869"/>
    </location>
</feature>
<keyword evidence="5" id="KW-0732">Signal</keyword>
<dbReference type="PANTHER" id="PTHR15332">
    <property type="entry name" value="PROPROTEIN CONVERTASE SUBTILISIN_KEXIN TYPE 5-LIKE"/>
    <property type="match status" value="1"/>
</dbReference>
<feature type="signal peptide" evidence="5">
    <location>
        <begin position="1"/>
        <end position="16"/>
    </location>
</feature>
<gene>
    <name evidence="7" type="ORF">CC1G_09163</name>
</gene>
<dbReference type="SUPFAM" id="SSF57184">
    <property type="entry name" value="Growth factor receptor domain"/>
    <property type="match status" value="3"/>
</dbReference>
<dbReference type="InterPro" id="IPR006212">
    <property type="entry name" value="Furin_repeat"/>
</dbReference>
<evidence type="ECO:0000256" key="2">
    <source>
        <dbReference type="PROSITE-ProRule" id="PRU00076"/>
    </source>
</evidence>
<dbReference type="EMBL" id="AACS02000002">
    <property type="protein sequence ID" value="EAU81977.1"/>
    <property type="molecule type" value="Genomic_DNA"/>
</dbReference>
<evidence type="ECO:0000256" key="1">
    <source>
        <dbReference type="ARBA" id="ARBA00022536"/>
    </source>
</evidence>
<comment type="caution">
    <text evidence="7">The sequence shown here is derived from an EMBL/GenBank/DDBJ whole genome shotgun (WGS) entry which is preliminary data.</text>
</comment>
<keyword evidence="4" id="KW-0472">Membrane</keyword>
<dbReference type="GeneID" id="6016449"/>
<sequence length="1083" mass="113621">MSLSLLLLSLITTVVAQSTPAVVCVPGQCIQGFSNITIGGKLSASGAQTDLHLLPGEYSSATDPKLLNELLTSSSATFTPSAGFSRNNVAPLPLSLKLEPGLAIYSGSRYSGQAGFSALPSAPIVNATTPFTANSLALAENVWVAISSSTNSERIVLWESVPDVSQLNLPSTLNLHDIQSSTCAPACSSSGLCNASGQCVCPPNFSGTSCESCAAGFFGPRCEPCPEGCEDCDEGISGSGRCLSQPISPSDPRSCDCVNGECNPDGTCTCNDGWQDGVEGKCSQCTSGFFLSNSGDCSACDVGCRECSSGNAVCTQCRPGFTQDPNDRTKCNPVIQTDSTGAACGPNAFSDGQQCQLCDRSCGRCFGPSSTNCLTCAAGTFMFEGRCVSADSNGICAGSNGRIADALKGVCEACPSKCSSCSIPGFNGATPVSQVRCTQCLPGSVLHEGRCLDNCPAGTFVGADGFTCTACSSSCTTCSGSADFCTSCPGGAFASDGECVSTCPTGTFSTTSNSSPPVNSCSKCHPDCESCTGPSFTQCTACPASRPVLSAPSGSTSGRCLPSCGKSQYFDAATRQCRNCDGNCSSCTGPGPDRCLSCQSPRQVVRDGQCVDANCSNNSNVISGLGVCLSDIVQVPSKTDNEQPLPSITGISDPAPTGRVRLEWWQILLMALGCAFIFVMFLWCCRRRARKQRQKRTQMFAKGKGIVKTHGRWNWAARWKQIFRRRNRTPAESDLPIAYNHQDVAAREMGMDIKMVPLDKDVPKNTNTNVNIHLSVPNAKSRDDDFDSYIDAYDRRSSMRSHTPSVLPDIDGYYPSRSALANRDQLRKQATGNSGRGTPRDIERDSMYSEFTGEVRNTPEPRIPVKRDLIPLSNPTSRSSSPAPRPGVLRKPVPTLERKRSEDTIDSIVIAPPVHQLKQQEGVLVDLDAGSERGFGFGQQKLVQNQTGSTLPVQYQTPALQPQPTFASLTEAQAYAMAVKPQLGGASSQSAIPTNPGYTLAWVPTHMTGSSSATGSSGGMAGASAVPMPTFTTMGLPSAQTGNSIGSSGGNYWMQSSAVRPTATGSSSGSNEASKNPFRQAGL</sequence>
<reference evidence="7 8" key="1">
    <citation type="journal article" date="2010" name="Proc. Natl. Acad. Sci. U.S.A.">
        <title>Insights into evolution of multicellular fungi from the assembled chromosomes of the mushroom Coprinopsis cinerea (Coprinus cinereus).</title>
        <authorList>
            <person name="Stajich J.E."/>
            <person name="Wilke S.K."/>
            <person name="Ahren D."/>
            <person name="Au C.H."/>
            <person name="Birren B.W."/>
            <person name="Borodovsky M."/>
            <person name="Burns C."/>
            <person name="Canback B."/>
            <person name="Casselton L.A."/>
            <person name="Cheng C.K."/>
            <person name="Deng J."/>
            <person name="Dietrich F.S."/>
            <person name="Fargo D.C."/>
            <person name="Farman M.L."/>
            <person name="Gathman A.C."/>
            <person name="Goldberg J."/>
            <person name="Guigo R."/>
            <person name="Hoegger P.J."/>
            <person name="Hooker J.B."/>
            <person name="Huggins A."/>
            <person name="James T.Y."/>
            <person name="Kamada T."/>
            <person name="Kilaru S."/>
            <person name="Kodira C."/>
            <person name="Kues U."/>
            <person name="Kupfer D."/>
            <person name="Kwan H.S."/>
            <person name="Lomsadze A."/>
            <person name="Li W."/>
            <person name="Lilly W.W."/>
            <person name="Ma L.J."/>
            <person name="Mackey A.J."/>
            <person name="Manning G."/>
            <person name="Martin F."/>
            <person name="Muraguchi H."/>
            <person name="Natvig D.O."/>
            <person name="Palmerini H."/>
            <person name="Ramesh M.A."/>
            <person name="Rehmeyer C.J."/>
            <person name="Roe B.A."/>
            <person name="Shenoy N."/>
            <person name="Stanke M."/>
            <person name="Ter-Hovhannisyan V."/>
            <person name="Tunlid A."/>
            <person name="Velagapudi R."/>
            <person name="Vision T.J."/>
            <person name="Zeng Q."/>
            <person name="Zolan M.E."/>
            <person name="Pukkila P.J."/>
        </authorList>
    </citation>
    <scope>NUCLEOTIDE SEQUENCE [LARGE SCALE GENOMIC DNA]</scope>
    <source>
        <strain evidence="8">Okayama-7 / 130 / ATCC MYA-4618 / FGSC 9003</strain>
    </source>
</reference>
<feature type="chain" id="PRO_5002727724" evidence="5">
    <location>
        <begin position="17"/>
        <end position="1083"/>
    </location>
</feature>